<dbReference type="RefSeq" id="WP_153816567.1">
    <property type="nucleotide sequence ID" value="NZ_BJFL01000027.1"/>
</dbReference>
<name>A0A4D4JCB8_9PSEU</name>
<comment type="caution">
    <text evidence="1">The sequence shown here is derived from an EMBL/GenBank/DDBJ whole genome shotgun (WGS) entry which is preliminary data.</text>
</comment>
<accession>A0A4D4JCB8</accession>
<evidence type="ECO:0000313" key="1">
    <source>
        <dbReference type="EMBL" id="GDY32650.1"/>
    </source>
</evidence>
<evidence type="ECO:0000313" key="2">
    <source>
        <dbReference type="Proteomes" id="UP000298860"/>
    </source>
</evidence>
<organism evidence="1 2">
    <name type="scientific">Gandjariella thermophila</name>
    <dbReference type="NCBI Taxonomy" id="1931992"/>
    <lineage>
        <taxon>Bacteria</taxon>
        <taxon>Bacillati</taxon>
        <taxon>Actinomycetota</taxon>
        <taxon>Actinomycetes</taxon>
        <taxon>Pseudonocardiales</taxon>
        <taxon>Pseudonocardiaceae</taxon>
        <taxon>Gandjariella</taxon>
    </lineage>
</organism>
<dbReference type="OrthoDB" id="5902829at2"/>
<dbReference type="AlphaFoldDB" id="A0A4D4JCB8"/>
<dbReference type="EMBL" id="BJFL01000027">
    <property type="protein sequence ID" value="GDY32650.1"/>
    <property type="molecule type" value="Genomic_DNA"/>
</dbReference>
<reference evidence="2" key="1">
    <citation type="submission" date="2019-04" db="EMBL/GenBank/DDBJ databases">
        <title>Draft genome sequence of Pseudonocardiaceae bacterium SL3-2-4.</title>
        <authorList>
            <person name="Ningsih F."/>
            <person name="Yokota A."/>
            <person name="Sakai Y."/>
            <person name="Nanatani K."/>
            <person name="Yabe S."/>
            <person name="Oetari A."/>
            <person name="Sjamsuridzal W."/>
        </authorList>
    </citation>
    <scope>NUCLEOTIDE SEQUENCE [LARGE SCALE GENOMIC DNA]</scope>
    <source>
        <strain evidence="2">SL3-2-4</strain>
    </source>
</reference>
<gene>
    <name evidence="1" type="ORF">GTS_42830</name>
</gene>
<proteinExistence type="predicted"/>
<keyword evidence="2" id="KW-1185">Reference proteome</keyword>
<evidence type="ECO:0008006" key="3">
    <source>
        <dbReference type="Google" id="ProtNLM"/>
    </source>
</evidence>
<protein>
    <recommendedName>
        <fullName evidence="3">Alpha/beta hydrolase fold-3 domain-containing protein</fullName>
    </recommendedName>
</protein>
<dbReference type="Proteomes" id="UP000298860">
    <property type="component" value="Unassembled WGS sequence"/>
</dbReference>
<sequence>MDVARTNGVGLEAIEVPGGQHGFDSLDHTKESRAAVARAMIWVAGALREG</sequence>